<keyword evidence="2" id="KW-1185">Reference proteome</keyword>
<gene>
    <name evidence="1" type="ORF">Jolie2_40</name>
</gene>
<evidence type="ECO:0000313" key="2">
    <source>
        <dbReference type="Proteomes" id="UP000203363"/>
    </source>
</evidence>
<sequence>MQFPGVIRLSDDDRDRLADASEAIDRLAAAIEKHNELRDVELNGPRG</sequence>
<accession>W8EI04</accession>
<protein>
    <submittedName>
        <fullName evidence="1">Uncharacterized protein</fullName>
    </submittedName>
</protein>
<dbReference type="KEGG" id="vg:18506191"/>
<dbReference type="EMBL" id="KJ410133">
    <property type="protein sequence ID" value="AHJ86590.1"/>
    <property type="molecule type" value="Genomic_DNA"/>
</dbReference>
<reference evidence="1 2" key="1">
    <citation type="journal article" date="2014" name="Genome Announc.">
        <title>Complete genome sequences of nine mycobacteriophages.</title>
        <authorList>
            <person name="Franceschelli J.J."/>
            <person name="Suarez C.A."/>
            <person name="Teran L."/>
            <person name="Raya R.R."/>
            <person name="Morbidoni H.R."/>
        </authorList>
    </citation>
    <scope>NUCLEOTIDE SEQUENCE [LARGE SCALE GENOMIC DNA]</scope>
</reference>
<dbReference type="Proteomes" id="UP000203363">
    <property type="component" value="Segment"/>
</dbReference>
<proteinExistence type="predicted"/>
<dbReference type="GeneID" id="18506191"/>
<organism evidence="1 2">
    <name type="scientific">Mycobacterium phage Jolie2</name>
    <dbReference type="NCBI Taxonomy" id="1458831"/>
    <lineage>
        <taxon>Viruses</taxon>
        <taxon>Duplodnaviria</taxon>
        <taxon>Heunggongvirae</taxon>
        <taxon>Uroviricota</taxon>
        <taxon>Caudoviricetes</taxon>
        <taxon>Gclasvirinae</taxon>
        <taxon>Jolieduovirus</taxon>
        <taxon>Jolieduovirus jolie2</taxon>
    </lineage>
</organism>
<evidence type="ECO:0000313" key="1">
    <source>
        <dbReference type="EMBL" id="AHJ86590.1"/>
    </source>
</evidence>
<name>W8EI04_9CAUD</name>
<dbReference type="RefSeq" id="YP_009009697.1">
    <property type="nucleotide sequence ID" value="NC_023604.1"/>
</dbReference>